<evidence type="ECO:0000313" key="2">
    <source>
        <dbReference type="EMBL" id="MPC32371.1"/>
    </source>
</evidence>
<name>A0A5B7EDX6_PORTR</name>
<gene>
    <name evidence="2" type="ORF">E2C01_025682</name>
</gene>
<accession>A0A5B7EDX6</accession>
<keyword evidence="1" id="KW-1133">Transmembrane helix</keyword>
<feature type="transmembrane region" description="Helical" evidence="1">
    <location>
        <begin position="30"/>
        <end position="49"/>
    </location>
</feature>
<proteinExistence type="predicted"/>
<evidence type="ECO:0000313" key="3">
    <source>
        <dbReference type="Proteomes" id="UP000324222"/>
    </source>
</evidence>
<sequence length="82" mass="9243">MGAHNLSTYTYFHATTPCASCRSAPSYQRAIRRSSLLAVVMGLVAVIAFRNPLQRCRSEVIREPGPRREWLRSSPQRPKGNL</sequence>
<organism evidence="2 3">
    <name type="scientific">Portunus trituberculatus</name>
    <name type="common">Swimming crab</name>
    <name type="synonym">Neptunus trituberculatus</name>
    <dbReference type="NCBI Taxonomy" id="210409"/>
    <lineage>
        <taxon>Eukaryota</taxon>
        <taxon>Metazoa</taxon>
        <taxon>Ecdysozoa</taxon>
        <taxon>Arthropoda</taxon>
        <taxon>Crustacea</taxon>
        <taxon>Multicrustacea</taxon>
        <taxon>Malacostraca</taxon>
        <taxon>Eumalacostraca</taxon>
        <taxon>Eucarida</taxon>
        <taxon>Decapoda</taxon>
        <taxon>Pleocyemata</taxon>
        <taxon>Brachyura</taxon>
        <taxon>Eubrachyura</taxon>
        <taxon>Portunoidea</taxon>
        <taxon>Portunidae</taxon>
        <taxon>Portuninae</taxon>
        <taxon>Portunus</taxon>
    </lineage>
</organism>
<reference evidence="2 3" key="1">
    <citation type="submission" date="2019-05" db="EMBL/GenBank/DDBJ databases">
        <title>Another draft genome of Portunus trituberculatus and its Hox gene families provides insights of decapod evolution.</title>
        <authorList>
            <person name="Jeong J.-H."/>
            <person name="Song I."/>
            <person name="Kim S."/>
            <person name="Choi T."/>
            <person name="Kim D."/>
            <person name="Ryu S."/>
            <person name="Kim W."/>
        </authorList>
    </citation>
    <scope>NUCLEOTIDE SEQUENCE [LARGE SCALE GENOMIC DNA]</scope>
    <source>
        <tissue evidence="2">Muscle</tissue>
    </source>
</reference>
<keyword evidence="3" id="KW-1185">Reference proteome</keyword>
<keyword evidence="1" id="KW-0472">Membrane</keyword>
<dbReference type="EMBL" id="VSRR010002614">
    <property type="protein sequence ID" value="MPC32371.1"/>
    <property type="molecule type" value="Genomic_DNA"/>
</dbReference>
<dbReference type="Proteomes" id="UP000324222">
    <property type="component" value="Unassembled WGS sequence"/>
</dbReference>
<comment type="caution">
    <text evidence="2">The sequence shown here is derived from an EMBL/GenBank/DDBJ whole genome shotgun (WGS) entry which is preliminary data.</text>
</comment>
<evidence type="ECO:0000256" key="1">
    <source>
        <dbReference type="SAM" id="Phobius"/>
    </source>
</evidence>
<protein>
    <submittedName>
        <fullName evidence="2">Uncharacterized protein</fullName>
    </submittedName>
</protein>
<keyword evidence="1" id="KW-0812">Transmembrane</keyword>
<dbReference type="AlphaFoldDB" id="A0A5B7EDX6"/>